<dbReference type="EMBL" id="DXES01000075">
    <property type="protein sequence ID" value="HIX65309.1"/>
    <property type="molecule type" value="Genomic_DNA"/>
</dbReference>
<dbReference type="AlphaFoldDB" id="A0A9D2B7P9"/>
<reference evidence="1" key="2">
    <citation type="submission" date="2021-04" db="EMBL/GenBank/DDBJ databases">
        <authorList>
            <person name="Gilroy R."/>
        </authorList>
    </citation>
    <scope>NUCLEOTIDE SEQUENCE</scope>
    <source>
        <strain evidence="1">CHK188-5543</strain>
    </source>
</reference>
<comment type="caution">
    <text evidence="1">The sequence shown here is derived from an EMBL/GenBank/DDBJ whole genome shotgun (WGS) entry which is preliminary data.</text>
</comment>
<name>A0A9D2B7P9_9FIRM</name>
<accession>A0A9D2B7P9</accession>
<proteinExistence type="predicted"/>
<gene>
    <name evidence="1" type="ORF">H9736_03585</name>
</gene>
<dbReference type="Proteomes" id="UP000886800">
    <property type="component" value="Unassembled WGS sequence"/>
</dbReference>
<evidence type="ECO:0000313" key="2">
    <source>
        <dbReference type="Proteomes" id="UP000886800"/>
    </source>
</evidence>
<reference evidence="1" key="1">
    <citation type="journal article" date="2021" name="PeerJ">
        <title>Extensive microbial diversity within the chicken gut microbiome revealed by metagenomics and culture.</title>
        <authorList>
            <person name="Gilroy R."/>
            <person name="Ravi A."/>
            <person name="Getino M."/>
            <person name="Pursley I."/>
            <person name="Horton D.L."/>
            <person name="Alikhan N.F."/>
            <person name="Baker D."/>
            <person name="Gharbi K."/>
            <person name="Hall N."/>
            <person name="Watson M."/>
            <person name="Adriaenssens E.M."/>
            <person name="Foster-Nyarko E."/>
            <person name="Jarju S."/>
            <person name="Secka A."/>
            <person name="Antonio M."/>
            <person name="Oren A."/>
            <person name="Chaudhuri R.R."/>
            <person name="La Ragione R."/>
            <person name="Hildebrand F."/>
            <person name="Pallen M.J."/>
        </authorList>
    </citation>
    <scope>NUCLEOTIDE SEQUENCE</scope>
    <source>
        <strain evidence="1">CHK188-5543</strain>
    </source>
</reference>
<protein>
    <submittedName>
        <fullName evidence="1">Uncharacterized protein</fullName>
    </submittedName>
</protein>
<organism evidence="1 2">
    <name type="scientific">Candidatus Anaerotruncus excrementipullorum</name>
    <dbReference type="NCBI Taxonomy" id="2838465"/>
    <lineage>
        <taxon>Bacteria</taxon>
        <taxon>Bacillati</taxon>
        <taxon>Bacillota</taxon>
        <taxon>Clostridia</taxon>
        <taxon>Eubacteriales</taxon>
        <taxon>Oscillospiraceae</taxon>
        <taxon>Anaerotruncus</taxon>
    </lineage>
</organism>
<evidence type="ECO:0000313" key="1">
    <source>
        <dbReference type="EMBL" id="HIX65309.1"/>
    </source>
</evidence>
<sequence>MDLKGGQVTLGEILQNPQARAMIRRSRYGFLLESPLLGRFSSLPLQAALDRAGGFLPPQVIRRAVEQLRRL</sequence>